<dbReference type="AlphaFoldDB" id="A0A1X7TEJ4"/>
<dbReference type="InParanoid" id="A0A1X7TEJ4"/>
<protein>
    <submittedName>
        <fullName evidence="1">Uncharacterized protein</fullName>
    </submittedName>
</protein>
<dbReference type="Gene3D" id="3.90.1750.10">
    <property type="entry name" value="Hect, E3 ligase catalytic domains"/>
    <property type="match status" value="1"/>
</dbReference>
<proteinExistence type="predicted"/>
<name>A0A1X7TEJ4_AMPQE</name>
<organism evidence="1">
    <name type="scientific">Amphimedon queenslandica</name>
    <name type="common">Sponge</name>
    <dbReference type="NCBI Taxonomy" id="400682"/>
    <lineage>
        <taxon>Eukaryota</taxon>
        <taxon>Metazoa</taxon>
        <taxon>Porifera</taxon>
        <taxon>Demospongiae</taxon>
        <taxon>Heteroscleromorpha</taxon>
        <taxon>Haplosclerida</taxon>
        <taxon>Niphatidae</taxon>
        <taxon>Amphimedon</taxon>
    </lineage>
</organism>
<evidence type="ECO:0000313" key="1">
    <source>
        <dbReference type="EnsemblMetazoa" id="Aqu2.1.13032_001"/>
    </source>
</evidence>
<dbReference type="EnsemblMetazoa" id="Aqu2.1.13032_001">
    <property type="protein sequence ID" value="Aqu2.1.13032_001"/>
    <property type="gene ID" value="Aqu2.1.13032"/>
</dbReference>
<accession>A0A1X7TEJ4</accession>
<sequence length="145" mass="16527">MVSLEHSAGEENSPYLPKYNKSPLTKFDSYRSLLVVAINFYKQLDDVDLFELVVRTSHILDDSFSGIDKAAFDPKKQLEVSLVGKESCDAVCPTRELFKLLKYIFQIYILITGTIKHNFLAVEVSRKGLIAFGDIDCNVSVTWRW</sequence>
<reference evidence="1" key="1">
    <citation type="submission" date="2017-05" db="UniProtKB">
        <authorList>
            <consortium name="EnsemblMetazoa"/>
        </authorList>
    </citation>
    <scope>IDENTIFICATION</scope>
</reference>